<evidence type="ECO:0000259" key="2">
    <source>
        <dbReference type="Pfam" id="PF20766"/>
    </source>
</evidence>
<feature type="domain" description="DUF447" evidence="2">
    <location>
        <begin position="128"/>
        <end position="179"/>
    </location>
</feature>
<evidence type="ECO:0008006" key="5">
    <source>
        <dbReference type="Google" id="ProtNLM"/>
    </source>
</evidence>
<proteinExistence type="predicted"/>
<dbReference type="InterPro" id="IPR016733">
    <property type="entry name" value="UCP018747"/>
</dbReference>
<evidence type="ECO:0000313" key="4">
    <source>
        <dbReference type="Proteomes" id="UP000317178"/>
    </source>
</evidence>
<dbReference type="Gene3D" id="1.20.58.290">
    <property type="entry name" value="Hypothetical membrane protein ta0354_69_121"/>
    <property type="match status" value="1"/>
</dbReference>
<dbReference type="AlphaFoldDB" id="A0A518CK32"/>
<dbReference type="EMBL" id="CP036281">
    <property type="protein sequence ID" value="QDU79583.1"/>
    <property type="molecule type" value="Genomic_DNA"/>
</dbReference>
<dbReference type="Gene3D" id="2.30.110.10">
    <property type="entry name" value="Electron Transport, Fmn-binding Protein, Chain A"/>
    <property type="match status" value="1"/>
</dbReference>
<dbReference type="InterPro" id="IPR012349">
    <property type="entry name" value="Split_barrel_FMN-bd"/>
</dbReference>
<feature type="domain" description="DUF447" evidence="1">
    <location>
        <begin position="4"/>
        <end position="119"/>
    </location>
</feature>
<accession>A0A518CK32</accession>
<name>A0A518CK32_9PLAN</name>
<dbReference type="OrthoDB" id="2112021at2"/>
<dbReference type="Proteomes" id="UP000317178">
    <property type="component" value="Chromosome"/>
</dbReference>
<dbReference type="InterPro" id="IPR049288">
    <property type="entry name" value="DUF447_C"/>
</dbReference>
<dbReference type="InterPro" id="IPR007386">
    <property type="entry name" value="DUF447_N"/>
</dbReference>
<gene>
    <name evidence="3" type="ORF">Pla110_12940</name>
</gene>
<dbReference type="RefSeq" id="WP_144994298.1">
    <property type="nucleotide sequence ID" value="NZ_CP036281.1"/>
</dbReference>
<sequence length="198" mass="22565">MILEGIVTTQNESDEVNVAAMGPIIGEGFQSLLLRPFQSTLTYQNLKVQPAGVFHIVDDVELLVRAALNLFENPPELLPAEQIRGSILAGSCRWYEFQVRELDDSRDRTEIQVDIVHTGERRHFLGFNRAKHAVIEYAILASRLFMLQEEEVFAKYQEFLTILEKTGGPQESLAFELVTDYVIKQWPHFQQAIASSRT</sequence>
<reference evidence="3 4" key="1">
    <citation type="submission" date="2019-02" db="EMBL/GenBank/DDBJ databases">
        <title>Deep-cultivation of Planctomycetes and their phenomic and genomic characterization uncovers novel biology.</title>
        <authorList>
            <person name="Wiegand S."/>
            <person name="Jogler M."/>
            <person name="Boedeker C."/>
            <person name="Pinto D."/>
            <person name="Vollmers J."/>
            <person name="Rivas-Marin E."/>
            <person name="Kohn T."/>
            <person name="Peeters S.H."/>
            <person name="Heuer A."/>
            <person name="Rast P."/>
            <person name="Oberbeckmann S."/>
            <person name="Bunk B."/>
            <person name="Jeske O."/>
            <person name="Meyerdierks A."/>
            <person name="Storesund J.E."/>
            <person name="Kallscheuer N."/>
            <person name="Luecker S."/>
            <person name="Lage O.M."/>
            <person name="Pohl T."/>
            <person name="Merkel B.J."/>
            <person name="Hornburger P."/>
            <person name="Mueller R.-W."/>
            <person name="Bruemmer F."/>
            <person name="Labrenz M."/>
            <person name="Spormann A.M."/>
            <person name="Op den Camp H."/>
            <person name="Overmann J."/>
            <person name="Amann R."/>
            <person name="Jetten M.S.M."/>
            <person name="Mascher T."/>
            <person name="Medema M.H."/>
            <person name="Devos D.P."/>
            <person name="Kaster A.-K."/>
            <person name="Ovreas L."/>
            <person name="Rohde M."/>
            <person name="Galperin M.Y."/>
            <person name="Jogler C."/>
        </authorList>
    </citation>
    <scope>NUCLEOTIDE SEQUENCE [LARGE SCALE GENOMIC DNA]</scope>
    <source>
        <strain evidence="3 4">Pla110</strain>
    </source>
</reference>
<protein>
    <recommendedName>
        <fullName evidence="5">DUF447 family protein</fullName>
    </recommendedName>
</protein>
<evidence type="ECO:0000313" key="3">
    <source>
        <dbReference type="EMBL" id="QDU79583.1"/>
    </source>
</evidence>
<dbReference type="SUPFAM" id="SSF50475">
    <property type="entry name" value="FMN-binding split barrel"/>
    <property type="match status" value="1"/>
</dbReference>
<dbReference type="Pfam" id="PF20766">
    <property type="entry name" value="DUF447_C"/>
    <property type="match status" value="1"/>
</dbReference>
<organism evidence="3 4">
    <name type="scientific">Polystyrenella longa</name>
    <dbReference type="NCBI Taxonomy" id="2528007"/>
    <lineage>
        <taxon>Bacteria</taxon>
        <taxon>Pseudomonadati</taxon>
        <taxon>Planctomycetota</taxon>
        <taxon>Planctomycetia</taxon>
        <taxon>Planctomycetales</taxon>
        <taxon>Planctomycetaceae</taxon>
        <taxon>Polystyrenella</taxon>
    </lineage>
</organism>
<keyword evidence="4" id="KW-1185">Reference proteome</keyword>
<dbReference type="Pfam" id="PF04289">
    <property type="entry name" value="DUF447_N"/>
    <property type="match status" value="1"/>
</dbReference>
<dbReference type="KEGG" id="plon:Pla110_12940"/>
<evidence type="ECO:0000259" key="1">
    <source>
        <dbReference type="Pfam" id="PF04289"/>
    </source>
</evidence>
<dbReference type="PIRSF" id="PIRSF018747">
    <property type="entry name" value="UCP018747"/>
    <property type="match status" value="1"/>
</dbReference>